<dbReference type="RefSeq" id="WP_283445713.1">
    <property type="nucleotide sequence ID" value="NZ_FXUL01000047.1"/>
</dbReference>
<keyword evidence="15" id="KW-1185">Reference proteome</keyword>
<evidence type="ECO:0000256" key="11">
    <source>
        <dbReference type="ARBA" id="ARBA00023136"/>
    </source>
</evidence>
<evidence type="ECO:0000256" key="7">
    <source>
        <dbReference type="ARBA" id="ARBA00022801"/>
    </source>
</evidence>
<sequence length="171" mass="18547">MMILKLVLGLGLIWFMLTFLLVIHEYGHACVMRRLGMRVDKVVIGAGPLLFVTAQEEIRLLPFIGMAISDDYAMASLRDRAIAAAAGPASSILLGLLLLLANWVVPSWATLIAAKGSFLLAAINMIPLPPFDGFTVVEAFLAKRGVQINEGQRRQLFTIGIGTMVVLTLVL</sequence>
<keyword evidence="7" id="KW-0378">Hydrolase</keyword>
<gene>
    <name evidence="14" type="ORF">SAMN06295970_1473</name>
</gene>
<feature type="transmembrane region" description="Helical" evidence="12">
    <location>
        <begin position="117"/>
        <end position="142"/>
    </location>
</feature>
<comment type="caution">
    <text evidence="14">The sequence shown here is derived from an EMBL/GenBank/DDBJ whole genome shotgun (WGS) entry which is preliminary data.</text>
</comment>
<dbReference type="Pfam" id="PF02163">
    <property type="entry name" value="Peptidase_M50"/>
    <property type="match status" value="1"/>
</dbReference>
<comment type="subcellular location">
    <subcellularLocation>
        <location evidence="2">Membrane</location>
        <topology evidence="2">Multi-pass membrane protein</topology>
    </subcellularLocation>
</comment>
<protein>
    <submittedName>
        <fullName evidence="14">Peptidase family M50</fullName>
    </submittedName>
</protein>
<comment type="cofactor">
    <cofactor evidence="1">
        <name>Zn(2+)</name>
        <dbReference type="ChEBI" id="CHEBI:29105"/>
    </cofactor>
</comment>
<comment type="similarity">
    <text evidence="3">Belongs to the peptidase M50B family.</text>
</comment>
<accession>A0ABY1QVR1</accession>
<dbReference type="PANTHER" id="PTHR39188:SF3">
    <property type="entry name" value="STAGE IV SPORULATION PROTEIN FB"/>
    <property type="match status" value="1"/>
</dbReference>
<evidence type="ECO:0000256" key="4">
    <source>
        <dbReference type="ARBA" id="ARBA00022670"/>
    </source>
</evidence>
<dbReference type="InterPro" id="IPR008915">
    <property type="entry name" value="Peptidase_M50"/>
</dbReference>
<dbReference type="PANTHER" id="PTHR39188">
    <property type="entry name" value="MEMBRANE-ASSOCIATED ZINC METALLOPROTEASE M50B"/>
    <property type="match status" value="1"/>
</dbReference>
<keyword evidence="9 12" id="KW-1133">Transmembrane helix</keyword>
<evidence type="ECO:0000256" key="2">
    <source>
        <dbReference type="ARBA" id="ARBA00004141"/>
    </source>
</evidence>
<evidence type="ECO:0000256" key="1">
    <source>
        <dbReference type="ARBA" id="ARBA00001947"/>
    </source>
</evidence>
<feature type="transmembrane region" description="Helical" evidence="12">
    <location>
        <begin position="81"/>
        <end position="105"/>
    </location>
</feature>
<evidence type="ECO:0000256" key="10">
    <source>
        <dbReference type="ARBA" id="ARBA00023049"/>
    </source>
</evidence>
<evidence type="ECO:0000259" key="13">
    <source>
        <dbReference type="Pfam" id="PF02163"/>
    </source>
</evidence>
<evidence type="ECO:0000256" key="6">
    <source>
        <dbReference type="ARBA" id="ARBA00022723"/>
    </source>
</evidence>
<keyword evidence="4" id="KW-0645">Protease</keyword>
<evidence type="ECO:0000256" key="3">
    <source>
        <dbReference type="ARBA" id="ARBA00007931"/>
    </source>
</evidence>
<keyword evidence="6" id="KW-0479">Metal-binding</keyword>
<evidence type="ECO:0000256" key="8">
    <source>
        <dbReference type="ARBA" id="ARBA00022833"/>
    </source>
</evidence>
<evidence type="ECO:0000256" key="12">
    <source>
        <dbReference type="SAM" id="Phobius"/>
    </source>
</evidence>
<proteinExistence type="inferred from homology"/>
<dbReference type="EMBL" id="FXUL01000047">
    <property type="protein sequence ID" value="SMP81694.1"/>
    <property type="molecule type" value="Genomic_DNA"/>
</dbReference>
<dbReference type="CDD" id="cd05709">
    <property type="entry name" value="S2P-M50"/>
    <property type="match status" value="1"/>
</dbReference>
<keyword evidence="11 12" id="KW-0472">Membrane</keyword>
<keyword evidence="10" id="KW-0482">Metalloprotease</keyword>
<dbReference type="Proteomes" id="UP001158049">
    <property type="component" value="Unassembled WGS sequence"/>
</dbReference>
<keyword evidence="5 12" id="KW-0812">Transmembrane</keyword>
<reference evidence="14 15" key="1">
    <citation type="submission" date="2017-05" db="EMBL/GenBank/DDBJ databases">
        <authorList>
            <person name="Varghese N."/>
            <person name="Submissions S."/>
        </authorList>
    </citation>
    <scope>NUCLEOTIDE SEQUENCE [LARGE SCALE GENOMIC DNA]</scope>
    <source>
        <strain evidence="14 15">DSM 26001</strain>
    </source>
</reference>
<feature type="domain" description="Peptidase M50" evidence="13">
    <location>
        <begin position="15"/>
        <end position="101"/>
    </location>
</feature>
<feature type="transmembrane region" description="Helical" evidence="12">
    <location>
        <begin position="6"/>
        <end position="27"/>
    </location>
</feature>
<evidence type="ECO:0000313" key="15">
    <source>
        <dbReference type="Proteomes" id="UP001158049"/>
    </source>
</evidence>
<name>A0ABY1QVR1_9BURK</name>
<keyword evidence="8" id="KW-0862">Zinc</keyword>
<evidence type="ECO:0000313" key="14">
    <source>
        <dbReference type="EMBL" id="SMP81694.1"/>
    </source>
</evidence>
<evidence type="ECO:0000256" key="9">
    <source>
        <dbReference type="ARBA" id="ARBA00022989"/>
    </source>
</evidence>
<evidence type="ECO:0000256" key="5">
    <source>
        <dbReference type="ARBA" id="ARBA00022692"/>
    </source>
</evidence>
<organism evidence="14 15">
    <name type="scientific">Noviherbaspirillum suwonense</name>
    <dbReference type="NCBI Taxonomy" id="1224511"/>
    <lineage>
        <taxon>Bacteria</taxon>
        <taxon>Pseudomonadati</taxon>
        <taxon>Pseudomonadota</taxon>
        <taxon>Betaproteobacteria</taxon>
        <taxon>Burkholderiales</taxon>
        <taxon>Oxalobacteraceae</taxon>
        <taxon>Noviherbaspirillum</taxon>
    </lineage>
</organism>